<dbReference type="EMBL" id="VBTY01000054">
    <property type="protein sequence ID" value="MDG3494585.1"/>
    <property type="molecule type" value="Genomic_DNA"/>
</dbReference>
<dbReference type="PANTHER" id="PTHR43581">
    <property type="entry name" value="ATP/GTP PHOSPHATASE"/>
    <property type="match status" value="1"/>
</dbReference>
<dbReference type="Pfam" id="PF13304">
    <property type="entry name" value="AAA_21"/>
    <property type="match status" value="1"/>
</dbReference>
<organism evidence="2 3">
    <name type="scientific">Pseudanabaena catenata USMAC16</name>
    <dbReference type="NCBI Taxonomy" id="1855837"/>
    <lineage>
        <taxon>Bacteria</taxon>
        <taxon>Bacillati</taxon>
        <taxon>Cyanobacteriota</taxon>
        <taxon>Cyanophyceae</taxon>
        <taxon>Pseudanabaenales</taxon>
        <taxon>Pseudanabaenaceae</taxon>
        <taxon>Pseudanabaena</taxon>
    </lineage>
</organism>
<evidence type="ECO:0000313" key="3">
    <source>
        <dbReference type="Proteomes" id="UP001152872"/>
    </source>
</evidence>
<dbReference type="SUPFAM" id="SSF52540">
    <property type="entry name" value="P-loop containing nucleoside triphosphate hydrolases"/>
    <property type="match status" value="1"/>
</dbReference>
<dbReference type="PANTHER" id="PTHR43581:SF4">
    <property type="entry name" value="ATP_GTP PHOSPHATASE"/>
    <property type="match status" value="1"/>
</dbReference>
<dbReference type="AlphaFoldDB" id="A0A9X4MA38"/>
<reference evidence="2" key="1">
    <citation type="submission" date="2019-05" db="EMBL/GenBank/DDBJ databases">
        <title>Whole genome sequencing of Pseudanabaena catenata USMAC16.</title>
        <authorList>
            <person name="Khan Z."/>
            <person name="Omar W.M."/>
            <person name="Convey P."/>
            <person name="Merican F."/>
            <person name="Najimudin N."/>
        </authorList>
    </citation>
    <scope>NUCLEOTIDE SEQUENCE</scope>
    <source>
        <strain evidence="2">USMAC16</strain>
    </source>
</reference>
<accession>A0A9X4MA38</accession>
<dbReference type="RefSeq" id="WP_009626666.1">
    <property type="nucleotide sequence ID" value="NZ_VBTY01000054.1"/>
</dbReference>
<dbReference type="GO" id="GO:0016887">
    <property type="term" value="F:ATP hydrolysis activity"/>
    <property type="evidence" value="ECO:0007669"/>
    <property type="project" value="InterPro"/>
</dbReference>
<dbReference type="GO" id="GO:0005524">
    <property type="term" value="F:ATP binding"/>
    <property type="evidence" value="ECO:0007669"/>
    <property type="project" value="InterPro"/>
</dbReference>
<protein>
    <submittedName>
        <fullName evidence="2">AAA family ATPase</fullName>
    </submittedName>
</protein>
<comment type="caution">
    <text evidence="2">The sequence shown here is derived from an EMBL/GenBank/DDBJ whole genome shotgun (WGS) entry which is preliminary data.</text>
</comment>
<dbReference type="Gene3D" id="3.40.50.300">
    <property type="entry name" value="P-loop containing nucleotide triphosphate hydrolases"/>
    <property type="match status" value="2"/>
</dbReference>
<gene>
    <name evidence="2" type="ORF">FEV09_08430</name>
</gene>
<feature type="domain" description="ATPase AAA-type core" evidence="1">
    <location>
        <begin position="277"/>
        <end position="459"/>
    </location>
</feature>
<dbReference type="Proteomes" id="UP001152872">
    <property type="component" value="Unassembled WGS sequence"/>
</dbReference>
<proteinExistence type="predicted"/>
<name>A0A9X4MA38_9CYAN</name>
<evidence type="ECO:0000259" key="1">
    <source>
        <dbReference type="Pfam" id="PF13304"/>
    </source>
</evidence>
<sequence length="481" mass="55852">MHLQRVQVPDFRVLKDVDITFEKNFNPRVFPLGSQNGGGKSTLLQLIFVLLHCSTNLERIPALKNLLNGFSLRKRESKRILAIIDIWDGKKTVHLEFFVCTDDYVNKTLKTINNKEIKNDTSFSLFTKLEEIKQAISRFKFQDDQLNSIIHQFEMRQSSSNPYKKFPDTLKKELLSLNIDFESIEIEFSDSDFLNKFEKETKSKLLYEHRKLEIQAEVISEFIDKLIEKLKSNNTQYITTYSSQEDIEKEALLCRIDNLDINIANQFLTNLSNKIFLAAPSTQVFLFLSKASRKSLLTNRNNYYADLERMNSNLTGLITYDFLAVKTLIAAIQRAGQLDFEVARLTGEYGNNYKQLLKDLNFLLHDKQVNITPDLSGLTFTKNISGKKVEIETEDLSHGELKRLSIYIWLKYYNIENSIVLMDEVDLALHPDWQYQVVSDLVEWVPSNQYILATHSYELCQALTPSHVKVLEPKLTERRSD</sequence>
<dbReference type="InterPro" id="IPR027417">
    <property type="entry name" value="P-loop_NTPase"/>
</dbReference>
<dbReference type="CDD" id="cd00267">
    <property type="entry name" value="ABC_ATPase"/>
    <property type="match status" value="1"/>
</dbReference>
<evidence type="ECO:0000313" key="2">
    <source>
        <dbReference type="EMBL" id="MDG3494585.1"/>
    </source>
</evidence>
<dbReference type="InterPro" id="IPR051396">
    <property type="entry name" value="Bact_Antivir_Def_Nuclease"/>
</dbReference>
<dbReference type="InterPro" id="IPR003959">
    <property type="entry name" value="ATPase_AAA_core"/>
</dbReference>
<keyword evidence="3" id="KW-1185">Reference proteome</keyword>